<dbReference type="Gene3D" id="3.10.110.10">
    <property type="entry name" value="Ubiquitin Conjugating Enzyme"/>
    <property type="match status" value="1"/>
</dbReference>
<dbReference type="VEuPathDB" id="FungiDB:TREMEDRAFT_18354"/>
<evidence type="ECO:0000313" key="5">
    <source>
        <dbReference type="Proteomes" id="UP000289152"/>
    </source>
</evidence>
<dbReference type="Proteomes" id="UP000289152">
    <property type="component" value="Unassembled WGS sequence"/>
</dbReference>
<dbReference type="InParanoid" id="A0A4Q1BKL2"/>
<gene>
    <name evidence="4" type="ORF">M231_04458</name>
</gene>
<evidence type="ECO:0000313" key="4">
    <source>
        <dbReference type="EMBL" id="RXK38285.1"/>
    </source>
</evidence>
<keyword evidence="5" id="KW-1185">Reference proteome</keyword>
<dbReference type="InterPro" id="IPR050113">
    <property type="entry name" value="Ub_conjugating_enzyme"/>
</dbReference>
<name>A0A4Q1BKL2_TREME</name>
<dbReference type="AlphaFoldDB" id="A0A4Q1BKL2"/>
<dbReference type="EMBL" id="SDIL01000050">
    <property type="protein sequence ID" value="RXK38285.1"/>
    <property type="molecule type" value="Genomic_DNA"/>
</dbReference>
<feature type="region of interest" description="Disordered" evidence="2">
    <location>
        <begin position="186"/>
        <end position="207"/>
    </location>
</feature>
<comment type="caution">
    <text evidence="4">The sequence shown here is derived from an EMBL/GenBank/DDBJ whole genome shotgun (WGS) entry which is preliminary data.</text>
</comment>
<proteinExistence type="predicted"/>
<dbReference type="InterPro" id="IPR000608">
    <property type="entry name" value="UBC"/>
</dbReference>
<dbReference type="PROSITE" id="PS50127">
    <property type="entry name" value="UBC_2"/>
    <property type="match status" value="1"/>
</dbReference>
<keyword evidence="1" id="KW-0833">Ubl conjugation pathway</keyword>
<accession>A0A4Q1BKL2</accession>
<feature type="domain" description="UBC core" evidence="3">
    <location>
        <begin position="20"/>
        <end position="174"/>
    </location>
</feature>
<evidence type="ECO:0000256" key="2">
    <source>
        <dbReference type="SAM" id="MobiDB-lite"/>
    </source>
</evidence>
<dbReference type="Pfam" id="PF00179">
    <property type="entry name" value="UQ_con"/>
    <property type="match status" value="1"/>
</dbReference>
<dbReference type="OrthoDB" id="5596422at2759"/>
<organism evidence="4 5">
    <name type="scientific">Tremella mesenterica</name>
    <name type="common">Jelly fungus</name>
    <dbReference type="NCBI Taxonomy" id="5217"/>
    <lineage>
        <taxon>Eukaryota</taxon>
        <taxon>Fungi</taxon>
        <taxon>Dikarya</taxon>
        <taxon>Basidiomycota</taxon>
        <taxon>Agaricomycotina</taxon>
        <taxon>Tremellomycetes</taxon>
        <taxon>Tremellales</taxon>
        <taxon>Tremellaceae</taxon>
        <taxon>Tremella</taxon>
    </lineage>
</organism>
<sequence length="243" mass="27863">MFTPKKEPPRSVPREDISPLLVAELSTEFSSVRVPNNCPRGMYIIPSVDSPLKWNAVFFVHRGPYAGSVLRFILDFPLNYPQTRPTVTIDSEVYHPMIDPKTKVWTPLGDMRHWRPRIHHVPHLLHEIKNSFRTPYLERVTEENAINKQTFLLWQNSRQTFLSMTAQRALHSTFPETIYDTKMKTLSSAPSTPRKGKDPISHTRLGNVASAGYEQGLDGIRFQKLIADEEQGLRESLKESTAI</sequence>
<dbReference type="SUPFAM" id="SSF54495">
    <property type="entry name" value="UBC-like"/>
    <property type="match status" value="1"/>
</dbReference>
<dbReference type="CDD" id="cd23814">
    <property type="entry name" value="UEV_AKTIP"/>
    <property type="match status" value="1"/>
</dbReference>
<dbReference type="PANTHER" id="PTHR24067">
    <property type="entry name" value="UBIQUITIN-CONJUGATING ENZYME E2"/>
    <property type="match status" value="1"/>
</dbReference>
<protein>
    <recommendedName>
        <fullName evidence="3">UBC core domain-containing protein</fullName>
    </recommendedName>
</protein>
<dbReference type="InterPro" id="IPR016135">
    <property type="entry name" value="UBQ-conjugating_enzyme/RWD"/>
</dbReference>
<reference evidence="4 5" key="1">
    <citation type="submission" date="2016-06" db="EMBL/GenBank/DDBJ databases">
        <title>Evolution of pathogenesis and genome organization in the Tremellales.</title>
        <authorList>
            <person name="Cuomo C."/>
            <person name="Litvintseva A."/>
            <person name="Heitman J."/>
            <person name="Chen Y."/>
            <person name="Sun S."/>
            <person name="Springer D."/>
            <person name="Dromer F."/>
            <person name="Young S."/>
            <person name="Zeng Q."/>
            <person name="Chapman S."/>
            <person name="Gujja S."/>
            <person name="Saif S."/>
            <person name="Birren B."/>
        </authorList>
    </citation>
    <scope>NUCLEOTIDE SEQUENCE [LARGE SCALE GENOMIC DNA]</scope>
    <source>
        <strain evidence="4 5">ATCC 28783</strain>
    </source>
</reference>
<evidence type="ECO:0000256" key="1">
    <source>
        <dbReference type="ARBA" id="ARBA00022786"/>
    </source>
</evidence>
<dbReference type="STRING" id="5217.A0A4Q1BKL2"/>
<evidence type="ECO:0000259" key="3">
    <source>
        <dbReference type="PROSITE" id="PS50127"/>
    </source>
</evidence>